<gene>
    <name evidence="1" type="ORF">DN068_17130</name>
</gene>
<comment type="caution">
    <text evidence="1">The sequence shown here is derived from an EMBL/GenBank/DDBJ whole genome shotgun (WGS) entry which is preliminary data.</text>
</comment>
<proteinExistence type="predicted"/>
<accession>A0A2W2AVT7</accession>
<dbReference type="EMBL" id="QKTW01000022">
    <property type="protein sequence ID" value="PZF71788.1"/>
    <property type="molecule type" value="Genomic_DNA"/>
</dbReference>
<keyword evidence="2" id="KW-1185">Reference proteome</keyword>
<reference evidence="1 2" key="1">
    <citation type="submission" date="2018-06" db="EMBL/GenBank/DDBJ databases">
        <title>Mucibacter soli gen. nov., sp. nov., a new member of the family Chitinophagaceae producing mucin.</title>
        <authorList>
            <person name="Kim M.-K."/>
            <person name="Park S."/>
            <person name="Kim T.-S."/>
            <person name="Joung Y."/>
            <person name="Han J.-H."/>
            <person name="Kim S.B."/>
        </authorList>
    </citation>
    <scope>NUCLEOTIDE SEQUENCE [LARGE SCALE GENOMIC DNA]</scope>
    <source>
        <strain evidence="1 2">R1-15</strain>
    </source>
</reference>
<name>A0A2W2AVT7_9BACT</name>
<protein>
    <submittedName>
        <fullName evidence="1">Uncharacterized protein</fullName>
    </submittedName>
</protein>
<evidence type="ECO:0000313" key="1">
    <source>
        <dbReference type="EMBL" id="PZF71788.1"/>
    </source>
</evidence>
<evidence type="ECO:0000313" key="2">
    <source>
        <dbReference type="Proteomes" id="UP000248745"/>
    </source>
</evidence>
<sequence length="76" mass="8584">MSDFLIADFFVSKGYLLHSSTTDERNATQHCRAESLTSFNRMRSPDRSIFIFFTGHETGATGTKSETSLNSEKSER</sequence>
<dbReference type="AlphaFoldDB" id="A0A2W2AVT7"/>
<organism evidence="1 2">
    <name type="scientific">Taibaiella soli</name>
    <dbReference type="NCBI Taxonomy" id="1649169"/>
    <lineage>
        <taxon>Bacteria</taxon>
        <taxon>Pseudomonadati</taxon>
        <taxon>Bacteroidota</taxon>
        <taxon>Chitinophagia</taxon>
        <taxon>Chitinophagales</taxon>
        <taxon>Chitinophagaceae</taxon>
        <taxon>Taibaiella</taxon>
    </lineage>
</organism>
<dbReference type="Proteomes" id="UP000248745">
    <property type="component" value="Unassembled WGS sequence"/>
</dbReference>